<dbReference type="InterPro" id="IPR019874">
    <property type="entry name" value="RF_methyltr_PrmC"/>
</dbReference>
<comment type="caution">
    <text evidence="5">Lacks conserved residue(s) required for the propagation of feature annotation.</text>
</comment>
<protein>
    <recommendedName>
        <fullName evidence="5">Release factor glutamine methyltransferase</fullName>
        <shortName evidence="5">RF MTase</shortName>
        <ecNumber evidence="5">2.1.1.297</ecNumber>
    </recommendedName>
    <alternativeName>
        <fullName evidence="5">N5-glutamine methyltransferase PrmC</fullName>
    </alternativeName>
    <alternativeName>
        <fullName evidence="5">Protein-(glutamine-N5) MTase PrmC</fullName>
    </alternativeName>
    <alternativeName>
        <fullName evidence="5">Protein-glutamine N-methyltransferase PrmC</fullName>
    </alternativeName>
</protein>
<evidence type="ECO:0000256" key="1">
    <source>
        <dbReference type="ARBA" id="ARBA00022603"/>
    </source>
</evidence>
<dbReference type="RefSeq" id="WP_369703211.1">
    <property type="nucleotide sequence ID" value="NZ_JBGEWD010000002.1"/>
</dbReference>
<evidence type="ECO:0000256" key="3">
    <source>
        <dbReference type="ARBA" id="ARBA00022691"/>
    </source>
</evidence>
<accession>A0ABV4BKL0</accession>
<dbReference type="PROSITE" id="PS00092">
    <property type="entry name" value="N6_MTASE"/>
    <property type="match status" value="1"/>
</dbReference>
<evidence type="ECO:0000256" key="4">
    <source>
        <dbReference type="ARBA" id="ARBA00048391"/>
    </source>
</evidence>
<comment type="caution">
    <text evidence="8">The sequence shown here is derived from an EMBL/GenBank/DDBJ whole genome shotgun (WGS) entry which is preliminary data.</text>
</comment>
<evidence type="ECO:0000256" key="5">
    <source>
        <dbReference type="HAMAP-Rule" id="MF_02126"/>
    </source>
</evidence>
<keyword evidence="1 5" id="KW-0489">Methyltransferase</keyword>
<dbReference type="HAMAP" id="MF_02126">
    <property type="entry name" value="RF_methyltr_PrmC"/>
    <property type="match status" value="1"/>
</dbReference>
<comment type="function">
    <text evidence="5">Methylates the class 1 translation termination release factors RF1/PrfA and RF2/PrfB on the glutamine residue of the universally conserved GGQ motif.</text>
</comment>
<dbReference type="NCBIfam" id="TIGR00536">
    <property type="entry name" value="hemK_fam"/>
    <property type="match status" value="1"/>
</dbReference>
<dbReference type="InterPro" id="IPR040758">
    <property type="entry name" value="PrmC_N"/>
</dbReference>
<dbReference type="GO" id="GO:0102559">
    <property type="term" value="F:peptide chain release factor N(5)-glutamine methyltransferase activity"/>
    <property type="evidence" value="ECO:0007669"/>
    <property type="project" value="UniProtKB-EC"/>
</dbReference>
<dbReference type="PANTHER" id="PTHR18895:SF74">
    <property type="entry name" value="MTRF1L RELEASE FACTOR GLUTAMINE METHYLTRANSFERASE"/>
    <property type="match status" value="1"/>
</dbReference>
<evidence type="ECO:0000313" key="9">
    <source>
        <dbReference type="Proteomes" id="UP001564657"/>
    </source>
</evidence>
<feature type="binding site" evidence="5">
    <location>
        <position position="191"/>
    </location>
    <ligand>
        <name>S-adenosyl-L-methionine</name>
        <dbReference type="ChEBI" id="CHEBI:59789"/>
    </ligand>
</feature>
<dbReference type="InterPro" id="IPR007848">
    <property type="entry name" value="Small_mtfrase_dom"/>
</dbReference>
<evidence type="ECO:0000313" key="8">
    <source>
        <dbReference type="EMBL" id="MEY7999324.1"/>
    </source>
</evidence>
<evidence type="ECO:0000256" key="2">
    <source>
        <dbReference type="ARBA" id="ARBA00022679"/>
    </source>
</evidence>
<reference evidence="8 9" key="1">
    <citation type="submission" date="2024-08" db="EMBL/GenBank/DDBJ databases">
        <title>Clostridium lapicellarii sp. nov., and Clostridium renhuaiense sp. nov., two species isolated from the mud in a fermentation cellar used for producing sauce-flavour Chinese liquors.</title>
        <authorList>
            <person name="Yang F."/>
            <person name="Wang H."/>
            <person name="Chen L.Q."/>
            <person name="Zhou N."/>
            <person name="Lu J.J."/>
            <person name="Pu X.X."/>
            <person name="Wan B."/>
            <person name="Wang L."/>
            <person name="Liu S.J."/>
        </authorList>
    </citation>
    <scope>NUCLEOTIDE SEQUENCE [LARGE SCALE GENOMIC DNA]</scope>
    <source>
        <strain evidence="8 9">MT-5</strain>
    </source>
</reference>
<name>A0ABV4BKL0_9CLOT</name>
<feature type="binding site" evidence="5">
    <location>
        <begin position="191"/>
        <end position="194"/>
    </location>
    <ligand>
        <name>substrate</name>
    </ligand>
</feature>
<dbReference type="CDD" id="cd02440">
    <property type="entry name" value="AdoMet_MTases"/>
    <property type="match status" value="1"/>
</dbReference>
<gene>
    <name evidence="5 8" type="primary">prmC</name>
    <name evidence="8" type="ORF">AB8U03_03780</name>
</gene>
<evidence type="ECO:0000259" key="7">
    <source>
        <dbReference type="Pfam" id="PF17827"/>
    </source>
</evidence>
<dbReference type="Pfam" id="PF17827">
    <property type="entry name" value="PrmC_N"/>
    <property type="match status" value="1"/>
</dbReference>
<dbReference type="InterPro" id="IPR050320">
    <property type="entry name" value="N5-glutamine_MTase"/>
</dbReference>
<comment type="similarity">
    <text evidence="5">Belongs to the protein N5-glutamine methyltransferase family. PrmC subfamily.</text>
</comment>
<feature type="domain" description="Release factor glutamine methyltransferase N-terminal" evidence="7">
    <location>
        <begin position="7"/>
        <end position="77"/>
    </location>
</feature>
<organism evidence="8 9">
    <name type="scientific">Clostridium moutaii</name>
    <dbReference type="NCBI Taxonomy" id="3240932"/>
    <lineage>
        <taxon>Bacteria</taxon>
        <taxon>Bacillati</taxon>
        <taxon>Bacillota</taxon>
        <taxon>Clostridia</taxon>
        <taxon>Eubacteriales</taxon>
        <taxon>Clostridiaceae</taxon>
        <taxon>Clostridium</taxon>
    </lineage>
</organism>
<dbReference type="GO" id="GO:0032259">
    <property type="term" value="P:methylation"/>
    <property type="evidence" value="ECO:0007669"/>
    <property type="project" value="UniProtKB-KW"/>
</dbReference>
<dbReference type="Gene3D" id="3.40.50.150">
    <property type="entry name" value="Vaccinia Virus protein VP39"/>
    <property type="match status" value="1"/>
</dbReference>
<dbReference type="Gene3D" id="1.10.8.10">
    <property type="entry name" value="DNA helicase RuvA subunit, C-terminal domain"/>
    <property type="match status" value="1"/>
</dbReference>
<dbReference type="EMBL" id="JBGEWD010000002">
    <property type="protein sequence ID" value="MEY7999324.1"/>
    <property type="molecule type" value="Genomic_DNA"/>
</dbReference>
<sequence length="288" mass="32666">MENRINELLKYGYEILKDKKIDSYVLDVQLLLGKAINKDRLFIFINGNYEVTKEEAEDYYGYLKLREKKMPVKYILGECEFMGMNFLVTPGVLIPRPDTETLVEQALQEINGGGICNICDLCCGTGAIGLSIAKFTDNVDVKCCDISPMALKVTAENIKRFSLQKRVQVVESDLLQYFIKNKVKFNMIVSNPPYIEKNMIDKLMDDVKNYEPYEALCGGEDGLEFYRKIAEESLKVLNKGGVLMLEIGYDQKEKVSCILKKNGFQNISCIKDLSGKNRVIRAVLGKAL</sequence>
<proteinExistence type="inferred from homology"/>
<dbReference type="InterPro" id="IPR029063">
    <property type="entry name" value="SAM-dependent_MTases_sf"/>
</dbReference>
<comment type="catalytic activity">
    <reaction evidence="4 5">
        <text>L-glutaminyl-[peptide chain release factor] + S-adenosyl-L-methionine = N(5)-methyl-L-glutaminyl-[peptide chain release factor] + S-adenosyl-L-homocysteine + H(+)</text>
        <dbReference type="Rhea" id="RHEA:42896"/>
        <dbReference type="Rhea" id="RHEA-COMP:10271"/>
        <dbReference type="Rhea" id="RHEA-COMP:10272"/>
        <dbReference type="ChEBI" id="CHEBI:15378"/>
        <dbReference type="ChEBI" id="CHEBI:30011"/>
        <dbReference type="ChEBI" id="CHEBI:57856"/>
        <dbReference type="ChEBI" id="CHEBI:59789"/>
        <dbReference type="ChEBI" id="CHEBI:61891"/>
        <dbReference type="EC" id="2.1.1.297"/>
    </reaction>
</comment>
<feature type="binding site" evidence="5">
    <location>
        <position position="145"/>
    </location>
    <ligand>
        <name>S-adenosyl-L-methionine</name>
        <dbReference type="ChEBI" id="CHEBI:59789"/>
    </ligand>
</feature>
<dbReference type="Proteomes" id="UP001564657">
    <property type="component" value="Unassembled WGS sequence"/>
</dbReference>
<dbReference type="Pfam" id="PF05175">
    <property type="entry name" value="MTS"/>
    <property type="match status" value="1"/>
</dbReference>
<feature type="domain" description="Methyltransferase small" evidence="6">
    <location>
        <begin position="117"/>
        <end position="199"/>
    </location>
</feature>
<dbReference type="NCBIfam" id="TIGR03534">
    <property type="entry name" value="RF_mod_PrmC"/>
    <property type="match status" value="1"/>
</dbReference>
<keyword evidence="2 5" id="KW-0808">Transferase</keyword>
<dbReference type="InterPro" id="IPR004556">
    <property type="entry name" value="HemK-like"/>
</dbReference>
<dbReference type="SUPFAM" id="SSF53335">
    <property type="entry name" value="S-adenosyl-L-methionine-dependent methyltransferases"/>
    <property type="match status" value="1"/>
</dbReference>
<dbReference type="EC" id="2.1.1.297" evidence="5"/>
<keyword evidence="9" id="KW-1185">Reference proteome</keyword>
<keyword evidence="3 5" id="KW-0949">S-adenosyl-L-methionine</keyword>
<dbReference type="PANTHER" id="PTHR18895">
    <property type="entry name" value="HEMK METHYLTRANSFERASE"/>
    <property type="match status" value="1"/>
</dbReference>
<evidence type="ECO:0000259" key="6">
    <source>
        <dbReference type="Pfam" id="PF05175"/>
    </source>
</evidence>
<dbReference type="InterPro" id="IPR002052">
    <property type="entry name" value="DNA_methylase_N6_adenine_CS"/>
</dbReference>